<dbReference type="InterPro" id="IPR007493">
    <property type="entry name" value="DUF538"/>
</dbReference>
<dbReference type="EMBL" id="CM029051">
    <property type="protein sequence ID" value="KAG2559549.1"/>
    <property type="molecule type" value="Genomic_DNA"/>
</dbReference>
<organism evidence="1 2">
    <name type="scientific">Panicum virgatum</name>
    <name type="common">Blackwell switchgrass</name>
    <dbReference type="NCBI Taxonomy" id="38727"/>
    <lineage>
        <taxon>Eukaryota</taxon>
        <taxon>Viridiplantae</taxon>
        <taxon>Streptophyta</taxon>
        <taxon>Embryophyta</taxon>
        <taxon>Tracheophyta</taxon>
        <taxon>Spermatophyta</taxon>
        <taxon>Magnoliopsida</taxon>
        <taxon>Liliopsida</taxon>
        <taxon>Poales</taxon>
        <taxon>Poaceae</taxon>
        <taxon>PACMAD clade</taxon>
        <taxon>Panicoideae</taxon>
        <taxon>Panicodae</taxon>
        <taxon>Paniceae</taxon>
        <taxon>Panicinae</taxon>
        <taxon>Panicum</taxon>
        <taxon>Panicum sect. Hiantes</taxon>
    </lineage>
</organism>
<dbReference type="Gene3D" id="2.30.240.10">
    <property type="entry name" value="At5g01610-like"/>
    <property type="match status" value="1"/>
</dbReference>
<dbReference type="Proteomes" id="UP000823388">
    <property type="component" value="Chromosome 8K"/>
</dbReference>
<comment type="caution">
    <text evidence="1">The sequence shown here is derived from an EMBL/GenBank/DDBJ whole genome shotgun (WGS) entry which is preliminary data.</text>
</comment>
<dbReference type="AlphaFoldDB" id="A0A8T0PFY4"/>
<proteinExistence type="predicted"/>
<keyword evidence="2" id="KW-1185">Reference proteome</keyword>
<accession>A0A8T0PFY4</accession>
<sequence>MVHSSCSIVLPTGSYLASFNDRVTGHLDDRRISGLSGISVRAFFRWWSITRISQGRFLSQSKQDFNIQFAIHWMGALPHSRRAVDHRRLCHRGGGTQARPWLL</sequence>
<protein>
    <submittedName>
        <fullName evidence="1">Uncharacterized protein</fullName>
    </submittedName>
</protein>
<dbReference type="Pfam" id="PF04398">
    <property type="entry name" value="DUF538"/>
    <property type="match status" value="1"/>
</dbReference>
<dbReference type="SUPFAM" id="SSF141562">
    <property type="entry name" value="At5g01610-like"/>
    <property type="match status" value="1"/>
</dbReference>
<gene>
    <name evidence="1" type="ORF">PVAP13_8KG018156</name>
</gene>
<dbReference type="InterPro" id="IPR036758">
    <property type="entry name" value="At5g01610-like"/>
</dbReference>
<name>A0A8T0PFY4_PANVG</name>
<evidence type="ECO:0000313" key="2">
    <source>
        <dbReference type="Proteomes" id="UP000823388"/>
    </source>
</evidence>
<reference evidence="1" key="1">
    <citation type="submission" date="2020-05" db="EMBL/GenBank/DDBJ databases">
        <title>WGS assembly of Panicum virgatum.</title>
        <authorList>
            <person name="Lovell J.T."/>
            <person name="Jenkins J."/>
            <person name="Shu S."/>
            <person name="Juenger T.E."/>
            <person name="Schmutz J."/>
        </authorList>
    </citation>
    <scope>NUCLEOTIDE SEQUENCE</scope>
    <source>
        <strain evidence="1">AP13</strain>
    </source>
</reference>
<evidence type="ECO:0000313" key="1">
    <source>
        <dbReference type="EMBL" id="KAG2559549.1"/>
    </source>
</evidence>